<keyword evidence="3" id="KW-0808">Transferase</keyword>
<dbReference type="PROSITE" id="PS51677">
    <property type="entry name" value="NODB"/>
    <property type="match status" value="1"/>
</dbReference>
<feature type="transmembrane region" description="Helical" evidence="4">
    <location>
        <begin position="677"/>
        <end position="697"/>
    </location>
</feature>
<keyword evidence="4" id="KW-0812">Transmembrane</keyword>
<name>A0ABP3GZB3_9ACTN</name>
<feature type="domain" description="NodB homology" evidence="5">
    <location>
        <begin position="78"/>
        <end position="265"/>
    </location>
</feature>
<keyword evidence="4" id="KW-0472">Membrane</keyword>
<comment type="caution">
    <text evidence="6">The sequence shown here is derived from an EMBL/GenBank/DDBJ whole genome shotgun (WGS) entry which is preliminary data.</text>
</comment>
<gene>
    <name evidence="6" type="ORF">GCM10010151_53570</name>
</gene>
<dbReference type="Proteomes" id="UP001501822">
    <property type="component" value="Unassembled WGS sequence"/>
</dbReference>
<evidence type="ECO:0000256" key="2">
    <source>
        <dbReference type="ARBA" id="ARBA00022676"/>
    </source>
</evidence>
<evidence type="ECO:0000259" key="5">
    <source>
        <dbReference type="PROSITE" id="PS51677"/>
    </source>
</evidence>
<sequence length="718" mass="78486">MAREKRRRDPRGHWILLLLGALTLVGGLLLAGYAHGIVGESVQHEYTGSGSAPAAVAGGGPVVNLSDGTPKSVRAPRRTIALTFDDGPDPRWTPQILDVLRRHGAHATFFVIGAHAADHPDIVDRALREGNEIGSHTYTHIDMASSSPWRIRFELDLTQQALAGAAGIHTRLIRMPYSSVPNGLSAPEYRAAREAARQGYVVALTDQDTEDWKRPGVDKIVQAATPRKGAGAVLMLHDSGGDRTQTVQALDTLLTRLTAKGYRFTTLSQAMRLPSADVPASTLDKVTGTALIDGQRWSSRLTGWLGVLFGIAGVLTTLRLFALPLFAHIHVRRVRRERRRRRTAPHGAGNVPPPVSVIVPAYNEEVGLAATVRSLVATDYPAPIEVLIVDDGSSDDTPVIGARLEQEIANVRLIRRPNGGKPAALNTGIANASYDVLVLVDGDTVFQRDTIGNLVRPLDDPRVGAVSGNTKVANRKGLIGRWQHLEYVIGFNLDRRMFDVLECMPTVPGAIGAFRRAALASVGGLSTETLAEDTDLTMAICRAGWRVVYEETALAWTEAPSSLRQLWRQRYRWCYGTMQAMWKHKRALVERGRSGRFGRRCLPYLAIFQVALPCLAPVVDVFAVYGMFVLNPVTVVVSWVAFAAAQAAAAMYALRLDGERLTTLWVMPLQQVVYRQLMYLVVIQSLVTAVLGARLRWHVIRRTGTFSEGDPLPSRVGV</sequence>
<dbReference type="Pfam" id="PF01522">
    <property type="entry name" value="Polysacc_deac_1"/>
    <property type="match status" value="1"/>
</dbReference>
<evidence type="ECO:0000313" key="7">
    <source>
        <dbReference type="Proteomes" id="UP001501822"/>
    </source>
</evidence>
<organism evidence="6 7">
    <name type="scientific">Actinoallomurus spadix</name>
    <dbReference type="NCBI Taxonomy" id="79912"/>
    <lineage>
        <taxon>Bacteria</taxon>
        <taxon>Bacillati</taxon>
        <taxon>Actinomycetota</taxon>
        <taxon>Actinomycetes</taxon>
        <taxon>Streptosporangiales</taxon>
        <taxon>Thermomonosporaceae</taxon>
        <taxon>Actinoallomurus</taxon>
    </lineage>
</organism>
<dbReference type="InterPro" id="IPR011330">
    <property type="entry name" value="Glyco_hydro/deAcase_b/a-brl"/>
</dbReference>
<dbReference type="SUPFAM" id="SSF88713">
    <property type="entry name" value="Glycoside hydrolase/deacetylase"/>
    <property type="match status" value="1"/>
</dbReference>
<evidence type="ECO:0000256" key="4">
    <source>
        <dbReference type="SAM" id="Phobius"/>
    </source>
</evidence>
<proteinExistence type="inferred from homology"/>
<comment type="similarity">
    <text evidence="1">Belongs to the glycosyltransferase 2 family.</text>
</comment>
<feature type="transmembrane region" description="Helical" evidence="4">
    <location>
        <begin position="304"/>
        <end position="331"/>
    </location>
</feature>
<dbReference type="EMBL" id="BAAABM010000047">
    <property type="protein sequence ID" value="GAA0357183.1"/>
    <property type="molecule type" value="Genomic_DNA"/>
</dbReference>
<dbReference type="CDD" id="cd06423">
    <property type="entry name" value="CESA_like"/>
    <property type="match status" value="1"/>
</dbReference>
<evidence type="ECO:0000313" key="6">
    <source>
        <dbReference type="EMBL" id="GAA0357183.1"/>
    </source>
</evidence>
<dbReference type="PANTHER" id="PTHR43630">
    <property type="entry name" value="POLY-BETA-1,6-N-ACETYL-D-GLUCOSAMINE SYNTHASE"/>
    <property type="match status" value="1"/>
</dbReference>
<keyword evidence="2" id="KW-0328">Glycosyltransferase</keyword>
<dbReference type="PANTHER" id="PTHR43630:SF1">
    <property type="entry name" value="POLY-BETA-1,6-N-ACETYL-D-GLUCOSAMINE SYNTHASE"/>
    <property type="match status" value="1"/>
</dbReference>
<feature type="transmembrane region" description="Helical" evidence="4">
    <location>
        <begin position="636"/>
        <end position="656"/>
    </location>
</feature>
<accession>A0ABP3GZB3</accession>
<feature type="transmembrane region" description="Helical" evidence="4">
    <location>
        <begin position="601"/>
        <end position="630"/>
    </location>
</feature>
<keyword evidence="7" id="KW-1185">Reference proteome</keyword>
<evidence type="ECO:0000256" key="1">
    <source>
        <dbReference type="ARBA" id="ARBA00006739"/>
    </source>
</evidence>
<dbReference type="Pfam" id="PF13641">
    <property type="entry name" value="Glyco_tranf_2_3"/>
    <property type="match status" value="1"/>
</dbReference>
<dbReference type="SUPFAM" id="SSF53448">
    <property type="entry name" value="Nucleotide-diphospho-sugar transferases"/>
    <property type="match status" value="1"/>
</dbReference>
<reference evidence="7" key="1">
    <citation type="journal article" date="2019" name="Int. J. Syst. Evol. Microbiol.">
        <title>The Global Catalogue of Microorganisms (GCM) 10K type strain sequencing project: providing services to taxonomists for standard genome sequencing and annotation.</title>
        <authorList>
            <consortium name="The Broad Institute Genomics Platform"/>
            <consortium name="The Broad Institute Genome Sequencing Center for Infectious Disease"/>
            <person name="Wu L."/>
            <person name="Ma J."/>
        </authorList>
    </citation>
    <scope>NUCLEOTIDE SEQUENCE [LARGE SCALE GENOMIC DNA]</scope>
    <source>
        <strain evidence="7">JCM 3146</strain>
    </source>
</reference>
<dbReference type="Gene3D" id="3.20.20.370">
    <property type="entry name" value="Glycoside hydrolase/deacetylase"/>
    <property type="match status" value="1"/>
</dbReference>
<protein>
    <submittedName>
        <fullName evidence="6">Glycosyltransferase</fullName>
    </submittedName>
</protein>
<dbReference type="InterPro" id="IPR002509">
    <property type="entry name" value="NODB_dom"/>
</dbReference>
<evidence type="ECO:0000256" key="3">
    <source>
        <dbReference type="ARBA" id="ARBA00022679"/>
    </source>
</evidence>
<dbReference type="InterPro" id="IPR029044">
    <property type="entry name" value="Nucleotide-diphossugar_trans"/>
</dbReference>
<keyword evidence="4" id="KW-1133">Transmembrane helix</keyword>
<dbReference type="Gene3D" id="3.90.550.10">
    <property type="entry name" value="Spore Coat Polysaccharide Biosynthesis Protein SpsA, Chain A"/>
    <property type="match status" value="1"/>
</dbReference>